<feature type="compositionally biased region" description="Acidic residues" evidence="5">
    <location>
        <begin position="221"/>
        <end position="239"/>
    </location>
</feature>
<name>A0A7C8ICT6_9PLEO</name>
<evidence type="ECO:0000313" key="8">
    <source>
        <dbReference type="EMBL" id="KAF2873872.1"/>
    </source>
</evidence>
<evidence type="ECO:0000256" key="6">
    <source>
        <dbReference type="SAM" id="Phobius"/>
    </source>
</evidence>
<feature type="region of interest" description="Disordered" evidence="5">
    <location>
        <begin position="281"/>
        <end position="300"/>
    </location>
</feature>
<feature type="transmembrane region" description="Helical" evidence="6">
    <location>
        <begin position="1172"/>
        <end position="1196"/>
    </location>
</feature>
<evidence type="ECO:0000256" key="3">
    <source>
        <dbReference type="ARBA" id="ARBA00022989"/>
    </source>
</evidence>
<sequence length="1524" mass="172237">MMSPDPPGADPEIVSSETTRSSQEKITFINHNGKRFLFPFEHCKTWKAFRLLLDEAYAREADERVRSEFENDRFDIMGLDEEVVLPSVWSLTVEPNMQVRLSLWVDGDSPRSRNTPHTSRSRLAFAEGFPPSEQEARRVRRPPPGPRERPEPAIARQTSQGRFSSTATGEDHILDVLDADTQQQAYYPGTRERGSDYDPPPKSVEASRPSSPAWGYSSNEDVNEEGSSIDDSEYDDSDTVSDNGKDDVKTPPPIASRAAVDFPAFKDEKLSFLVDTKSPSTYNNTKLPHGNEDPEQRASVGDMKPDTLKILKAISVTAESRTTLQIHTLPGPESSFTSAATDIRWYHLHAKQLDFAQFKNTCLNIHDTSDNIRLRLLTRKTLEKVEKEKAKVFLDGMFIEPGTVLRADEEKQQTGVQSELQSVIFSCIPYFDIQPPLKTTTDRLYPPRTLMQSKYPYESVFERDAEQAIKKLGNGSSKGVIHVPTLWMMNVGSHAIVTCGYQPLSHELVNSMKLVQEDIKQLRKEGSENKSITSIRLVDWQHRVLLYSLEECGTYFELEQRLEELRSSTHSGLLSADRLHLVWDSPDGDIGVTPANWPSIVKRKNLIFIKLSVVDSKTAARLNEKTEHESHLLHSIPPFFDWPHGTDDSTPDRLTKQSGLTPHEPKRSTRCLEHVEKAMLSERLTFDTTTGHAVESAFTSPKYYQSLPEKAFGELKTVCDSLSQDAAYFGKGTPNLTMHQLILYAQITTISKEYAELVNTLEGTLKLFVGDVDKNAMLRKVWGGLANTGEGLQQTYGGDSEDDIDVSWCIRNPRHFKLYKRYLPPPVRDSDLEESLRKCRACRHDKPYPDPVTALEHLRLHLQPATDNQSRRNIGKESALGDWVVSSTQRDMELANVAHISILTTASNEARVLLQETRALAGGVMNEHGQMSEKYKFPSELMKALHRLVVFYLAIERSINCTEKNVMTKSRTVRFEDKFTTSYLGLDVLKRFSEGVKTSLRYARQDLCKMTQMESGAVYDISQRLSFGPEYICSWFIRRLMVKPLEGSMTVAEMYREYLSTLSFQVNHRPGKRLLRSINLLQEELITLLLVNSWQIKLVESYSRVLDDTSYQDASLSRKASYLFESPLLHSCLENLHDAGDDFGEQILNCGPLSETTKQSAEINEEDHGKAIFVFTVITVIFLPLSFVTSYLGMNTSDIRGTEKKQTIFWEIAIPLTTVTLGSVVLLAYNGDEFRNSLSALYKALTGKQDPRTNARGISVAQRKRAPRIASESSLTAGYKSMADEAEFLAPPPPYGFDAFASNNRVLTEDRVTLRYAPEPRITLRRGDITTDHEFSQPKPYADRRTLDLAEQQPSAAAAVAAAIYSNADPPAPPYVRMHRQDVDPRTLDFYSMPWEGDSRDPNYMLVWRDLTRSQTQVLQEHTRRLLKGRGGSGRYVGDGEEGGPVAEYAWERRRTSGRDRYEGRGKSDGVRPSRVGAVEPDEKQDGYGPVEYTWTNARSRTRTRMGTGARAGTRTRTNERLYP</sequence>
<gene>
    <name evidence="8" type="ORF">BDV95DRAFT_355291</name>
</gene>
<feature type="region of interest" description="Disordered" evidence="5">
    <location>
        <begin position="1458"/>
        <end position="1524"/>
    </location>
</feature>
<dbReference type="Proteomes" id="UP000481861">
    <property type="component" value="Unassembled WGS sequence"/>
</dbReference>
<dbReference type="InterPro" id="IPR002523">
    <property type="entry name" value="MgTranspt_CorA/ZnTranspt_ZntB"/>
</dbReference>
<keyword evidence="2 6" id="KW-0812">Transmembrane</keyword>
<reference evidence="8 9" key="1">
    <citation type="submission" date="2020-01" db="EMBL/GenBank/DDBJ databases">
        <authorList>
            <consortium name="DOE Joint Genome Institute"/>
            <person name="Haridas S."/>
            <person name="Albert R."/>
            <person name="Binder M."/>
            <person name="Bloem J."/>
            <person name="Labutti K."/>
            <person name="Salamov A."/>
            <person name="Andreopoulos B."/>
            <person name="Baker S.E."/>
            <person name="Barry K."/>
            <person name="Bills G."/>
            <person name="Bluhm B.H."/>
            <person name="Cannon C."/>
            <person name="Castanera R."/>
            <person name="Culley D.E."/>
            <person name="Daum C."/>
            <person name="Ezra D."/>
            <person name="Gonzalez J.B."/>
            <person name="Henrissat B."/>
            <person name="Kuo A."/>
            <person name="Liang C."/>
            <person name="Lipzen A."/>
            <person name="Lutzoni F."/>
            <person name="Magnuson J."/>
            <person name="Mondo S."/>
            <person name="Nolan M."/>
            <person name="Ohm R."/>
            <person name="Pangilinan J."/>
            <person name="Park H.-J.H."/>
            <person name="Ramirez L."/>
            <person name="Alfaro M."/>
            <person name="Sun H."/>
            <person name="Tritt A."/>
            <person name="Yoshinaga Y."/>
            <person name="Zwiers L.-H.L."/>
            <person name="Turgeon B.G."/>
            <person name="Goodwin S.B."/>
            <person name="Spatafora J.W."/>
            <person name="Crous P.W."/>
            <person name="Grigoriev I.V."/>
        </authorList>
    </citation>
    <scope>NUCLEOTIDE SEQUENCE [LARGE SCALE GENOMIC DNA]</scope>
    <source>
        <strain evidence="8 9">CBS 611.86</strain>
    </source>
</reference>
<feature type="compositionally biased region" description="Basic and acidic residues" evidence="5">
    <location>
        <begin position="1458"/>
        <end position="1472"/>
    </location>
</feature>
<evidence type="ECO:0000256" key="4">
    <source>
        <dbReference type="ARBA" id="ARBA00023136"/>
    </source>
</evidence>
<dbReference type="InterPro" id="IPR045863">
    <property type="entry name" value="CorA_TM1_TM2"/>
</dbReference>
<evidence type="ECO:0000256" key="2">
    <source>
        <dbReference type="ARBA" id="ARBA00022692"/>
    </source>
</evidence>
<feature type="region of interest" description="Disordered" evidence="5">
    <location>
        <begin position="1"/>
        <end position="22"/>
    </location>
</feature>
<feature type="domain" description="Ubiquitin-like" evidence="7">
    <location>
        <begin position="22"/>
        <end position="106"/>
    </location>
</feature>
<dbReference type="Pfam" id="PF22893">
    <property type="entry name" value="ULD_2"/>
    <property type="match status" value="1"/>
</dbReference>
<dbReference type="Gene3D" id="1.20.58.340">
    <property type="entry name" value="Magnesium transport protein CorA, transmembrane region"/>
    <property type="match status" value="1"/>
</dbReference>
<organism evidence="8 9">
    <name type="scientific">Massariosphaeria phaeospora</name>
    <dbReference type="NCBI Taxonomy" id="100035"/>
    <lineage>
        <taxon>Eukaryota</taxon>
        <taxon>Fungi</taxon>
        <taxon>Dikarya</taxon>
        <taxon>Ascomycota</taxon>
        <taxon>Pezizomycotina</taxon>
        <taxon>Dothideomycetes</taxon>
        <taxon>Pleosporomycetidae</taxon>
        <taxon>Pleosporales</taxon>
        <taxon>Pleosporales incertae sedis</taxon>
        <taxon>Massariosphaeria</taxon>
    </lineage>
</organism>
<dbReference type="OrthoDB" id="5430750at2759"/>
<feature type="transmembrane region" description="Helical" evidence="6">
    <location>
        <begin position="1208"/>
        <end position="1229"/>
    </location>
</feature>
<accession>A0A7C8ICT6</accession>
<feature type="region of interest" description="Disordered" evidence="5">
    <location>
        <begin position="647"/>
        <end position="668"/>
    </location>
</feature>
<keyword evidence="9" id="KW-1185">Reference proteome</keyword>
<feature type="region of interest" description="Disordered" evidence="5">
    <location>
        <begin position="187"/>
        <end position="255"/>
    </location>
</feature>
<feature type="compositionally biased region" description="Low complexity" evidence="5">
    <location>
        <begin position="1505"/>
        <end position="1516"/>
    </location>
</feature>
<proteinExistence type="predicted"/>
<comment type="caution">
    <text evidence="8">The sequence shown here is derived from an EMBL/GenBank/DDBJ whole genome shotgun (WGS) entry which is preliminary data.</text>
</comment>
<evidence type="ECO:0000259" key="7">
    <source>
        <dbReference type="Pfam" id="PF22893"/>
    </source>
</evidence>
<dbReference type="InterPro" id="IPR054464">
    <property type="entry name" value="ULD_fung"/>
</dbReference>
<dbReference type="Pfam" id="PF01544">
    <property type="entry name" value="CorA"/>
    <property type="match status" value="1"/>
</dbReference>
<keyword evidence="3 6" id="KW-1133">Transmembrane helix</keyword>
<protein>
    <recommendedName>
        <fullName evidence="7">Ubiquitin-like domain-containing protein</fullName>
    </recommendedName>
</protein>
<dbReference type="SUPFAM" id="SSF144083">
    <property type="entry name" value="Magnesium transport protein CorA, transmembrane region"/>
    <property type="match status" value="1"/>
</dbReference>
<evidence type="ECO:0000256" key="1">
    <source>
        <dbReference type="ARBA" id="ARBA00004141"/>
    </source>
</evidence>
<evidence type="ECO:0000313" key="9">
    <source>
        <dbReference type="Proteomes" id="UP000481861"/>
    </source>
</evidence>
<feature type="compositionally biased region" description="Polar residues" evidence="5">
    <location>
        <begin position="157"/>
        <end position="168"/>
    </location>
</feature>
<keyword evidence="4 6" id="KW-0472">Membrane</keyword>
<dbReference type="GO" id="GO:0046873">
    <property type="term" value="F:metal ion transmembrane transporter activity"/>
    <property type="evidence" value="ECO:0007669"/>
    <property type="project" value="InterPro"/>
</dbReference>
<feature type="region of interest" description="Disordered" evidence="5">
    <location>
        <begin position="106"/>
        <end position="168"/>
    </location>
</feature>
<dbReference type="GO" id="GO:0016020">
    <property type="term" value="C:membrane"/>
    <property type="evidence" value="ECO:0007669"/>
    <property type="project" value="UniProtKB-SubCell"/>
</dbReference>
<dbReference type="EMBL" id="JAADJZ010000007">
    <property type="protein sequence ID" value="KAF2873872.1"/>
    <property type="molecule type" value="Genomic_DNA"/>
</dbReference>
<comment type="subcellular location">
    <subcellularLocation>
        <location evidence="1">Membrane</location>
        <topology evidence="1">Multi-pass membrane protein</topology>
    </subcellularLocation>
</comment>
<evidence type="ECO:0000256" key="5">
    <source>
        <dbReference type="SAM" id="MobiDB-lite"/>
    </source>
</evidence>